<dbReference type="GO" id="GO:0051287">
    <property type="term" value="F:NAD binding"/>
    <property type="evidence" value="ECO:0007669"/>
    <property type="project" value="InterPro"/>
</dbReference>
<evidence type="ECO:0000256" key="8">
    <source>
        <dbReference type="PIRSR" id="PIRSR500134-1"/>
    </source>
</evidence>
<dbReference type="InterPro" id="IPR014026">
    <property type="entry name" value="UDP-Glc/GDP-Man_DH_dimer"/>
</dbReference>
<evidence type="ECO:0000256" key="10">
    <source>
        <dbReference type="PIRSR" id="PIRSR500134-3"/>
    </source>
</evidence>
<dbReference type="RefSeq" id="XP_040689806.1">
    <property type="nucleotide sequence ID" value="XM_040830997.1"/>
</dbReference>
<dbReference type="InterPro" id="IPR036220">
    <property type="entry name" value="UDP-Glc/GDP-Man_DH_C_sf"/>
</dbReference>
<keyword evidence="11" id="KW-0472">Membrane</keyword>
<dbReference type="STRING" id="1073089.A0A1L9RME7"/>
<proteinExistence type="inferred from homology"/>
<dbReference type="Gene3D" id="1.20.5.100">
    <property type="entry name" value="Cytochrome c1, transmembrane anchor, C-terminal"/>
    <property type="match status" value="1"/>
</dbReference>
<dbReference type="GO" id="GO:0005634">
    <property type="term" value="C:nucleus"/>
    <property type="evidence" value="ECO:0007669"/>
    <property type="project" value="TreeGrafter"/>
</dbReference>
<dbReference type="Gene3D" id="3.40.50.720">
    <property type="entry name" value="NAD(P)-binding Rossmann-like Domain"/>
    <property type="match status" value="2"/>
</dbReference>
<feature type="transmembrane region" description="Helical" evidence="11">
    <location>
        <begin position="12"/>
        <end position="31"/>
    </location>
</feature>
<sequence>MNSNGETKSIQNACFIGAGYVGALTAIVLAMNNPSIQFRVVDKDPRQIAAWNSDNLPIYEPGLEDVFFDDVGKSEQNGDSRRRKLENISFSTDINGYITTADMIFLCVDTPADMTSPESDEIKGLNLTNLEAAVKAIAKASTGHKIIVQKSTAPCGIVHRIWDILEKTSSPSASFDILSNPEFLAQGSAIHNLLHPNRVVLGHIMSNSTDSSSNSLSALKNLYTWIPTDRIITTDAWSSELGKIASNAFIAQRISSINSISAICESTNANISDISQIVATEPRIGPQSLRAGFGFGGSCLRKDVCCLIYLARELGLDEVADYWRAVIKLNDFQNRRIASRVLECLPAELGERKVAVLGFAFKKDTIDTRNSTAIEFIRDLVRRGVCVAVYDPRVPKGHIERALQFLGNEAANITIADSVDMACMGCNAIILHTNWDEFRDISWKDTASQMKDPRLLLDPCEALHHDVMRKYGFNVLEVGKRHV</sequence>
<dbReference type="PIRSF" id="PIRSF500134">
    <property type="entry name" value="UDPglc_DH_bac"/>
    <property type="match status" value="1"/>
</dbReference>
<dbReference type="PANTHER" id="PTHR11374">
    <property type="entry name" value="UDP-GLUCOSE DEHYDROGENASE/UDP-MANNAC DEHYDROGENASE"/>
    <property type="match status" value="1"/>
</dbReference>
<evidence type="ECO:0000313" key="14">
    <source>
        <dbReference type="Proteomes" id="UP000184383"/>
    </source>
</evidence>
<feature type="binding site" evidence="10">
    <location>
        <position position="110"/>
    </location>
    <ligand>
        <name>NAD(+)</name>
        <dbReference type="ChEBI" id="CHEBI:57540"/>
    </ligand>
</feature>
<evidence type="ECO:0000256" key="2">
    <source>
        <dbReference type="ARBA" id="ARBA00006601"/>
    </source>
</evidence>
<dbReference type="GO" id="GO:0006024">
    <property type="term" value="P:glycosaminoglycan biosynthetic process"/>
    <property type="evidence" value="ECO:0007669"/>
    <property type="project" value="TreeGrafter"/>
</dbReference>
<dbReference type="InterPro" id="IPR036291">
    <property type="entry name" value="NAD(P)-bd_dom_sf"/>
</dbReference>
<feature type="binding site" evidence="10">
    <location>
        <position position="302"/>
    </location>
    <ligand>
        <name>NAD(+)</name>
        <dbReference type="ChEBI" id="CHEBI:57540"/>
    </ligand>
</feature>
<keyword evidence="11" id="KW-0812">Transmembrane</keyword>
<feature type="binding site" evidence="9">
    <location>
        <position position="296"/>
    </location>
    <ligand>
        <name>substrate</name>
    </ligand>
</feature>
<dbReference type="SUPFAM" id="SSF48179">
    <property type="entry name" value="6-phosphogluconate dehydrogenase C-terminal domain-like"/>
    <property type="match status" value="1"/>
</dbReference>
<comment type="catalytic activity">
    <reaction evidence="6 7">
        <text>UDP-alpha-D-glucose + 2 NAD(+) + H2O = UDP-alpha-D-glucuronate + 2 NADH + 3 H(+)</text>
        <dbReference type="Rhea" id="RHEA:23596"/>
        <dbReference type="ChEBI" id="CHEBI:15377"/>
        <dbReference type="ChEBI" id="CHEBI:15378"/>
        <dbReference type="ChEBI" id="CHEBI:57540"/>
        <dbReference type="ChEBI" id="CHEBI:57945"/>
        <dbReference type="ChEBI" id="CHEBI:58052"/>
        <dbReference type="ChEBI" id="CHEBI:58885"/>
        <dbReference type="EC" id="1.1.1.22"/>
    </reaction>
</comment>
<evidence type="ECO:0000256" key="7">
    <source>
        <dbReference type="PIRNR" id="PIRNR000124"/>
    </source>
</evidence>
<keyword evidence="5 7" id="KW-0520">NAD</keyword>
<dbReference type="PIRSF" id="PIRSF000124">
    <property type="entry name" value="UDPglc_GDPman_dh"/>
    <property type="match status" value="1"/>
</dbReference>
<feature type="binding site" evidence="10">
    <location>
        <position position="369"/>
    </location>
    <ligand>
        <name>NAD(+)</name>
        <dbReference type="ChEBI" id="CHEBI:57540"/>
    </ligand>
</feature>
<evidence type="ECO:0000259" key="12">
    <source>
        <dbReference type="SMART" id="SM00984"/>
    </source>
</evidence>
<gene>
    <name evidence="13" type="ORF">ASPWEDRAFT_172917</name>
</gene>
<dbReference type="GeneID" id="63746845"/>
<evidence type="ECO:0000256" key="5">
    <source>
        <dbReference type="ARBA" id="ARBA00023027"/>
    </source>
</evidence>
<feature type="domain" description="UDP-glucose/GDP-mannose dehydrogenase C-terminal" evidence="12">
    <location>
        <begin position="355"/>
        <end position="459"/>
    </location>
</feature>
<dbReference type="Pfam" id="PF03721">
    <property type="entry name" value="UDPG_MGDP_dh_N"/>
    <property type="match status" value="1"/>
</dbReference>
<dbReference type="FunFam" id="1.20.5.100:FF:000001">
    <property type="entry name" value="UDP-glucose 6-dehydrogenase"/>
    <property type="match status" value="1"/>
</dbReference>
<dbReference type="GO" id="GO:0003979">
    <property type="term" value="F:UDP-glucose 6-dehydrogenase activity"/>
    <property type="evidence" value="ECO:0007669"/>
    <property type="project" value="UniProtKB-EC"/>
</dbReference>
<dbReference type="InterPro" id="IPR017476">
    <property type="entry name" value="UDP-Glc/GDP-Man"/>
</dbReference>
<evidence type="ECO:0000256" key="3">
    <source>
        <dbReference type="ARBA" id="ARBA00012954"/>
    </source>
</evidence>
<keyword evidence="4 7" id="KW-0560">Oxidoreductase</keyword>
<evidence type="ECO:0000256" key="9">
    <source>
        <dbReference type="PIRSR" id="PIRSR500134-2"/>
    </source>
</evidence>
<evidence type="ECO:0000256" key="11">
    <source>
        <dbReference type="SAM" id="Phobius"/>
    </source>
</evidence>
<dbReference type="SUPFAM" id="SSF52413">
    <property type="entry name" value="UDP-glucose/GDP-mannose dehydrogenase C-terminal domain"/>
    <property type="match status" value="1"/>
</dbReference>
<dbReference type="InterPro" id="IPR014027">
    <property type="entry name" value="UDP-Glc/GDP-Man_DH_C"/>
</dbReference>
<dbReference type="NCBIfam" id="TIGR03026">
    <property type="entry name" value="NDP-sugDHase"/>
    <property type="match status" value="1"/>
</dbReference>
<dbReference type="SMART" id="SM00984">
    <property type="entry name" value="UDPG_MGDP_dh_C"/>
    <property type="match status" value="1"/>
</dbReference>
<evidence type="ECO:0000256" key="6">
    <source>
        <dbReference type="ARBA" id="ARBA00047473"/>
    </source>
</evidence>
<dbReference type="Pfam" id="PF03720">
    <property type="entry name" value="UDPG_MGDP_dh_C"/>
    <property type="match status" value="1"/>
</dbReference>
<dbReference type="OrthoDB" id="5059218at2759"/>
<organism evidence="13 14">
    <name type="scientific">Aspergillus wentii DTO 134E9</name>
    <dbReference type="NCBI Taxonomy" id="1073089"/>
    <lineage>
        <taxon>Eukaryota</taxon>
        <taxon>Fungi</taxon>
        <taxon>Dikarya</taxon>
        <taxon>Ascomycota</taxon>
        <taxon>Pezizomycotina</taxon>
        <taxon>Eurotiomycetes</taxon>
        <taxon>Eurotiomycetidae</taxon>
        <taxon>Eurotiales</taxon>
        <taxon>Aspergillaceae</taxon>
        <taxon>Aspergillus</taxon>
        <taxon>Aspergillus subgen. Cremei</taxon>
    </lineage>
</organism>
<name>A0A1L9RME7_ASPWE</name>
<dbReference type="GO" id="GO:0006065">
    <property type="term" value="P:UDP-glucuronate biosynthetic process"/>
    <property type="evidence" value="ECO:0007669"/>
    <property type="project" value="UniProtKB-UniPathway"/>
</dbReference>
<comment type="similarity">
    <text evidence="2 7">Belongs to the UDP-glucose/GDP-mannose dehydrogenase family.</text>
</comment>
<feature type="binding site" evidence="10">
    <location>
        <position position="42"/>
    </location>
    <ligand>
        <name>NAD(+)</name>
        <dbReference type="ChEBI" id="CHEBI:57540"/>
    </ligand>
</feature>
<comment type="pathway">
    <text evidence="1">Nucleotide-sugar biosynthesis; UDP-alpha-D-glucuronate biosynthesis; UDP-alpha-D-glucuronate from UDP-alpha-D-glucose: step 1/1.</text>
</comment>
<dbReference type="Proteomes" id="UP000184383">
    <property type="component" value="Unassembled WGS sequence"/>
</dbReference>
<evidence type="ECO:0000313" key="13">
    <source>
        <dbReference type="EMBL" id="OJJ36130.1"/>
    </source>
</evidence>
<reference evidence="14" key="1">
    <citation type="journal article" date="2017" name="Genome Biol.">
        <title>Comparative genomics reveals high biological diversity and specific adaptations in the industrially and medically important fungal genus Aspergillus.</title>
        <authorList>
            <person name="de Vries R.P."/>
            <person name="Riley R."/>
            <person name="Wiebenga A."/>
            <person name="Aguilar-Osorio G."/>
            <person name="Amillis S."/>
            <person name="Uchima C.A."/>
            <person name="Anderluh G."/>
            <person name="Asadollahi M."/>
            <person name="Askin M."/>
            <person name="Barry K."/>
            <person name="Battaglia E."/>
            <person name="Bayram O."/>
            <person name="Benocci T."/>
            <person name="Braus-Stromeyer S.A."/>
            <person name="Caldana C."/>
            <person name="Canovas D."/>
            <person name="Cerqueira G.C."/>
            <person name="Chen F."/>
            <person name="Chen W."/>
            <person name="Choi C."/>
            <person name="Clum A."/>
            <person name="Dos Santos R.A."/>
            <person name="Damasio A.R."/>
            <person name="Diallinas G."/>
            <person name="Emri T."/>
            <person name="Fekete E."/>
            <person name="Flipphi M."/>
            <person name="Freyberg S."/>
            <person name="Gallo A."/>
            <person name="Gournas C."/>
            <person name="Habgood R."/>
            <person name="Hainaut M."/>
            <person name="Harispe M.L."/>
            <person name="Henrissat B."/>
            <person name="Hilden K.S."/>
            <person name="Hope R."/>
            <person name="Hossain A."/>
            <person name="Karabika E."/>
            <person name="Karaffa L."/>
            <person name="Karanyi Z."/>
            <person name="Krasevec N."/>
            <person name="Kuo A."/>
            <person name="Kusch H."/>
            <person name="LaButti K."/>
            <person name="Lagendijk E.L."/>
            <person name="Lapidus A."/>
            <person name="Levasseur A."/>
            <person name="Lindquist E."/>
            <person name="Lipzen A."/>
            <person name="Logrieco A.F."/>
            <person name="MacCabe A."/>
            <person name="Maekelae M.R."/>
            <person name="Malavazi I."/>
            <person name="Melin P."/>
            <person name="Meyer V."/>
            <person name="Mielnichuk N."/>
            <person name="Miskei M."/>
            <person name="Molnar A.P."/>
            <person name="Mule G."/>
            <person name="Ngan C.Y."/>
            <person name="Orejas M."/>
            <person name="Orosz E."/>
            <person name="Ouedraogo J.P."/>
            <person name="Overkamp K.M."/>
            <person name="Park H.-S."/>
            <person name="Perrone G."/>
            <person name="Piumi F."/>
            <person name="Punt P.J."/>
            <person name="Ram A.F."/>
            <person name="Ramon A."/>
            <person name="Rauscher S."/>
            <person name="Record E."/>
            <person name="Riano-Pachon D.M."/>
            <person name="Robert V."/>
            <person name="Roehrig J."/>
            <person name="Ruller R."/>
            <person name="Salamov A."/>
            <person name="Salih N.S."/>
            <person name="Samson R.A."/>
            <person name="Sandor E."/>
            <person name="Sanguinetti M."/>
            <person name="Schuetze T."/>
            <person name="Sepcic K."/>
            <person name="Shelest E."/>
            <person name="Sherlock G."/>
            <person name="Sophianopoulou V."/>
            <person name="Squina F.M."/>
            <person name="Sun H."/>
            <person name="Susca A."/>
            <person name="Todd R.B."/>
            <person name="Tsang A."/>
            <person name="Unkles S.E."/>
            <person name="van de Wiele N."/>
            <person name="van Rossen-Uffink D."/>
            <person name="Oliveira J.V."/>
            <person name="Vesth T.C."/>
            <person name="Visser J."/>
            <person name="Yu J.-H."/>
            <person name="Zhou M."/>
            <person name="Andersen M.R."/>
            <person name="Archer D.B."/>
            <person name="Baker S.E."/>
            <person name="Benoit I."/>
            <person name="Brakhage A.A."/>
            <person name="Braus G.H."/>
            <person name="Fischer R."/>
            <person name="Frisvad J.C."/>
            <person name="Goldman G.H."/>
            <person name="Houbraken J."/>
            <person name="Oakley B."/>
            <person name="Pocsi I."/>
            <person name="Scazzocchio C."/>
            <person name="Seiboth B."/>
            <person name="vanKuyk P.A."/>
            <person name="Wortman J."/>
            <person name="Dyer P.S."/>
            <person name="Grigoriev I.V."/>
        </authorList>
    </citation>
    <scope>NUCLEOTIDE SEQUENCE [LARGE SCALE GENOMIC DNA]</scope>
    <source>
        <strain evidence="14">DTO 134E9</strain>
    </source>
</reference>
<dbReference type="AlphaFoldDB" id="A0A1L9RME7"/>
<dbReference type="InterPro" id="IPR028357">
    <property type="entry name" value="UDPglc_DH_bac"/>
</dbReference>
<keyword evidence="14" id="KW-1185">Reference proteome</keyword>
<dbReference type="InterPro" id="IPR001732">
    <property type="entry name" value="UDP-Glc/GDP-Man_DH_N"/>
</dbReference>
<evidence type="ECO:0000256" key="4">
    <source>
        <dbReference type="ARBA" id="ARBA00023002"/>
    </source>
</evidence>
<keyword evidence="11" id="KW-1133">Transmembrane helix</keyword>
<dbReference type="SUPFAM" id="SSF51735">
    <property type="entry name" value="NAD(P)-binding Rossmann-fold domains"/>
    <property type="match status" value="1"/>
</dbReference>
<protein>
    <recommendedName>
        <fullName evidence="3 7">UDP-glucose 6-dehydrogenase</fullName>
        <ecNumber evidence="3 7">1.1.1.22</ecNumber>
    </recommendedName>
</protein>
<dbReference type="Pfam" id="PF00984">
    <property type="entry name" value="UDPG_MGDP_dh"/>
    <property type="match status" value="1"/>
</dbReference>
<dbReference type="EC" id="1.1.1.22" evidence="3 7"/>
<dbReference type="InterPro" id="IPR028356">
    <property type="entry name" value="UDPglc_DH_euk"/>
</dbReference>
<evidence type="ECO:0000256" key="1">
    <source>
        <dbReference type="ARBA" id="ARBA00004701"/>
    </source>
</evidence>
<accession>A0A1L9RME7</accession>
<feature type="binding site" evidence="9">
    <location>
        <position position="243"/>
    </location>
    <ligand>
        <name>substrate</name>
    </ligand>
</feature>
<dbReference type="EMBL" id="KV878212">
    <property type="protein sequence ID" value="OJJ36130.1"/>
    <property type="molecule type" value="Genomic_DNA"/>
</dbReference>
<dbReference type="UniPathway" id="UPA00038">
    <property type="reaction ID" value="UER00491"/>
</dbReference>
<feature type="binding site" evidence="9">
    <location>
        <position position="362"/>
    </location>
    <ligand>
        <name>substrate</name>
    </ligand>
</feature>
<dbReference type="InterPro" id="IPR008927">
    <property type="entry name" value="6-PGluconate_DH-like_C_sf"/>
</dbReference>
<dbReference type="GO" id="GO:0000271">
    <property type="term" value="P:polysaccharide biosynthetic process"/>
    <property type="evidence" value="ECO:0007669"/>
    <property type="project" value="InterPro"/>
</dbReference>
<feature type="active site" description="Nucleophile" evidence="8">
    <location>
        <position position="299"/>
    </location>
</feature>
<feature type="binding site" evidence="10">
    <location>
        <position position="152"/>
    </location>
    <ligand>
        <name>NAD(+)</name>
        <dbReference type="ChEBI" id="CHEBI:57540"/>
    </ligand>
</feature>
<dbReference type="PANTHER" id="PTHR11374:SF57">
    <property type="entry name" value="DEHYDROGENASE UGD1, PUTATIVE (AFU_ORTHOLOGUE AFUA_8G00920)-RELATED"/>
    <property type="match status" value="1"/>
</dbReference>
<dbReference type="VEuPathDB" id="FungiDB:ASPWEDRAFT_172917"/>